<comment type="caution">
    <text evidence="4">The sequence shown here is derived from an EMBL/GenBank/DDBJ whole genome shotgun (WGS) entry which is preliminary data.</text>
</comment>
<sequence length="931" mass="104259">MKIGEETRYILPTGLLPGREICVGRVHDSDRWTEAEDKIAELINRIQPNEESEKSRKAIADYIQSLIGKCFSCQVFIFGSVPLKTNLPDGDIDLTLISNDKNLKDTWTDKVYQVLKEEEKNENSEFRLKEVQRIVAGVKVIKCLVESIVVDISFNQIGGLGTLCFLEEMDGLINQDHLFKRSVILIKAWCYYESRILGAHHGLISTYALETLILYIFHVFDNSFTGPLEVLYHFLDLFSNFDWDNFCVSIWGPAPINLLPEMAVLPPRKDDGELFHKKFFLKNCSVFYDILIDGQHRESRSFVLKYLNVIDPLCMHNNLGRSVCKGSFLRIRSAFEFGAKKLSALLEFPKEKKISELTQFFMNTWERHGAGLPTNSSTPSLEKLQPSKVIQIGESYTCRYFSYLKEQNDDISEYLGGEHLSDVGLSFYGASSQILRIINQHSKDISSHKNHNHVERTFETAESLKTNKNDENSSSDYSDYVEKGDHRFQDELCRFCSAKTSFLSGSINSSDISFGESHIIVDKSDNHDDPPIGSEHNCTKKRFPLGITCSETVNTIKDSSFSRQSSSLQAMVTTTMLEESENYVTPKITTKFEVQNKVGYTVDTGLVLPSNSAKRSIVNSGVVPPALYPTGPPVPFFAMLQTCNFPSQGGCYGGVYGEFDREVLICDNAAFNGNANPCGISDLHMGRVSASAVGSKRSQTPTLPNLPRGWRSQNIPFIGHSAYPYPIAVPMVVQYFQDTIPLCGLARSSQLQGSQFVPATDIWPDTQIRTSHLLTFGDGVSNCLGAIRTYPTSFRGSPRVQSRSTGHKWNHNHDGDSLDKGQQNPMDRSAPVFSLTNDERRHSNKPSTVTGGSSPNCCQTIVLDLYKQEKISSSLAENNSIGSSSLSRVSAYLIQEKEPSQLLTVGSSSSQLQRWMAQKNYQLKEEDFPPL</sequence>
<gene>
    <name evidence="4" type="ORF">KSP40_PGU000061</name>
</gene>
<dbReference type="InterPro" id="IPR043519">
    <property type="entry name" value="NT_sf"/>
</dbReference>
<feature type="compositionally biased region" description="Polar residues" evidence="1">
    <location>
        <begin position="794"/>
        <end position="804"/>
    </location>
</feature>
<evidence type="ECO:0000259" key="2">
    <source>
        <dbReference type="Pfam" id="PF22600"/>
    </source>
</evidence>
<name>A0ABR2LXH2_9ASPA</name>
<feature type="domain" description="Poly(A) RNA polymerase mitochondrial-like central palm" evidence="2">
    <location>
        <begin position="37"/>
        <end position="160"/>
    </location>
</feature>
<dbReference type="InterPro" id="IPR058920">
    <property type="entry name" value="PAP-OAS1-bd-rel"/>
</dbReference>
<organism evidence="4 5">
    <name type="scientific">Platanthera guangdongensis</name>
    <dbReference type="NCBI Taxonomy" id="2320717"/>
    <lineage>
        <taxon>Eukaryota</taxon>
        <taxon>Viridiplantae</taxon>
        <taxon>Streptophyta</taxon>
        <taxon>Embryophyta</taxon>
        <taxon>Tracheophyta</taxon>
        <taxon>Spermatophyta</taxon>
        <taxon>Magnoliopsida</taxon>
        <taxon>Liliopsida</taxon>
        <taxon>Asparagales</taxon>
        <taxon>Orchidaceae</taxon>
        <taxon>Orchidoideae</taxon>
        <taxon>Orchideae</taxon>
        <taxon>Orchidinae</taxon>
        <taxon>Platanthera</taxon>
    </lineage>
</organism>
<evidence type="ECO:0000256" key="1">
    <source>
        <dbReference type="SAM" id="MobiDB-lite"/>
    </source>
</evidence>
<keyword evidence="5" id="KW-1185">Reference proteome</keyword>
<feature type="region of interest" description="Disordered" evidence="1">
    <location>
        <begin position="457"/>
        <end position="478"/>
    </location>
</feature>
<dbReference type="Gene3D" id="3.30.460.10">
    <property type="entry name" value="Beta Polymerase, domain 2"/>
    <property type="match status" value="1"/>
</dbReference>
<dbReference type="PANTHER" id="PTHR45979:SF30">
    <property type="entry name" value="NUCLEOTIDYLTRANSFERASE"/>
    <property type="match status" value="1"/>
</dbReference>
<feature type="domain" description="PAP/OAS1 substrate-binding-related" evidence="3">
    <location>
        <begin position="173"/>
        <end position="365"/>
    </location>
</feature>
<evidence type="ECO:0000259" key="3">
    <source>
        <dbReference type="Pfam" id="PF26180"/>
    </source>
</evidence>
<feature type="region of interest" description="Disordered" evidence="1">
    <location>
        <begin position="794"/>
        <end position="853"/>
    </location>
</feature>
<dbReference type="SUPFAM" id="SSF81631">
    <property type="entry name" value="PAP/OAS1 substrate-binding domain"/>
    <property type="match status" value="1"/>
</dbReference>
<dbReference type="PANTHER" id="PTHR45979">
    <property type="entry name" value="PAP/OAS1 SUBSTRATE-BINDING DOMAIN SUPERFAMILY"/>
    <property type="match status" value="1"/>
</dbReference>
<dbReference type="Proteomes" id="UP001412067">
    <property type="component" value="Unassembled WGS sequence"/>
</dbReference>
<evidence type="ECO:0000313" key="5">
    <source>
        <dbReference type="Proteomes" id="UP001412067"/>
    </source>
</evidence>
<dbReference type="EMBL" id="JBBWWR010000014">
    <property type="protein sequence ID" value="KAK8953528.1"/>
    <property type="molecule type" value="Genomic_DNA"/>
</dbReference>
<dbReference type="Gene3D" id="1.10.1410.10">
    <property type="match status" value="1"/>
</dbReference>
<dbReference type="Pfam" id="PF26180">
    <property type="entry name" value="PAP-OAS1"/>
    <property type="match status" value="1"/>
</dbReference>
<proteinExistence type="predicted"/>
<reference evidence="4 5" key="1">
    <citation type="journal article" date="2022" name="Nat. Plants">
        <title>Genomes of leafy and leafless Platanthera orchids illuminate the evolution of mycoheterotrophy.</title>
        <authorList>
            <person name="Li M.H."/>
            <person name="Liu K.W."/>
            <person name="Li Z."/>
            <person name="Lu H.C."/>
            <person name="Ye Q.L."/>
            <person name="Zhang D."/>
            <person name="Wang J.Y."/>
            <person name="Li Y.F."/>
            <person name="Zhong Z.M."/>
            <person name="Liu X."/>
            <person name="Yu X."/>
            <person name="Liu D.K."/>
            <person name="Tu X.D."/>
            <person name="Liu B."/>
            <person name="Hao Y."/>
            <person name="Liao X.Y."/>
            <person name="Jiang Y.T."/>
            <person name="Sun W.H."/>
            <person name="Chen J."/>
            <person name="Chen Y.Q."/>
            <person name="Ai Y."/>
            <person name="Zhai J.W."/>
            <person name="Wu S.S."/>
            <person name="Zhou Z."/>
            <person name="Hsiao Y.Y."/>
            <person name="Wu W.L."/>
            <person name="Chen Y.Y."/>
            <person name="Lin Y.F."/>
            <person name="Hsu J.L."/>
            <person name="Li C.Y."/>
            <person name="Wang Z.W."/>
            <person name="Zhao X."/>
            <person name="Zhong W.Y."/>
            <person name="Ma X.K."/>
            <person name="Ma L."/>
            <person name="Huang J."/>
            <person name="Chen G.Z."/>
            <person name="Huang M.Z."/>
            <person name="Huang L."/>
            <person name="Peng D.H."/>
            <person name="Luo Y.B."/>
            <person name="Zou S.Q."/>
            <person name="Chen S.P."/>
            <person name="Lan S."/>
            <person name="Tsai W.C."/>
            <person name="Van de Peer Y."/>
            <person name="Liu Z.J."/>
        </authorList>
    </citation>
    <scope>NUCLEOTIDE SEQUENCE [LARGE SCALE GENOMIC DNA]</scope>
    <source>
        <strain evidence="4">Lor288</strain>
    </source>
</reference>
<dbReference type="Pfam" id="PF22600">
    <property type="entry name" value="MTPAP-like_central"/>
    <property type="match status" value="1"/>
</dbReference>
<evidence type="ECO:0008006" key="6">
    <source>
        <dbReference type="Google" id="ProtNLM"/>
    </source>
</evidence>
<protein>
    <recommendedName>
        <fullName evidence="6">Polymerase nucleotidyl transferase domain-containing protein</fullName>
    </recommendedName>
</protein>
<accession>A0ABR2LXH2</accession>
<dbReference type="SUPFAM" id="SSF81301">
    <property type="entry name" value="Nucleotidyltransferase"/>
    <property type="match status" value="1"/>
</dbReference>
<evidence type="ECO:0000313" key="4">
    <source>
        <dbReference type="EMBL" id="KAK8953528.1"/>
    </source>
</evidence>
<dbReference type="InterPro" id="IPR058921">
    <property type="entry name" value="PAP/OAS1-rel"/>
</dbReference>
<dbReference type="InterPro" id="IPR054708">
    <property type="entry name" value="MTPAP-like_central"/>
</dbReference>